<dbReference type="GO" id="GO:0004312">
    <property type="term" value="F:fatty acid synthase activity"/>
    <property type="evidence" value="ECO:0007669"/>
    <property type="project" value="InterPro"/>
</dbReference>
<reference evidence="3" key="1">
    <citation type="submission" date="2019-09" db="EMBL/GenBank/DDBJ databases">
        <title>Mumia zhuanghuii sp. nov. isolated from the intestinal contents of plateau pika (Ochotona curzoniae) in the Qinghai-Tibet plateau of China.</title>
        <authorList>
            <person name="Tian Z."/>
        </authorList>
    </citation>
    <scope>NUCLEOTIDE SEQUENCE [LARGE SCALE GENOMIC DNA]</scope>
    <source>
        <strain evidence="3">L-033</strain>
    </source>
</reference>
<dbReference type="PANTHER" id="PTHR42993:SF1">
    <property type="entry name" value="MAOC-LIKE DEHYDRATASE DOMAIN-CONTAINING PROTEIN"/>
    <property type="match status" value="1"/>
</dbReference>
<dbReference type="EMBL" id="VYUY01000015">
    <property type="protein sequence ID" value="KAA9132254.1"/>
    <property type="molecule type" value="Genomic_DNA"/>
</dbReference>
<organism evidence="2 3">
    <name type="scientific">Microbacterium caowuchunii</name>
    <dbReference type="NCBI Taxonomy" id="2614638"/>
    <lineage>
        <taxon>Bacteria</taxon>
        <taxon>Bacillati</taxon>
        <taxon>Actinomycetota</taxon>
        <taxon>Actinomycetes</taxon>
        <taxon>Micrococcales</taxon>
        <taxon>Microbacteriaceae</taxon>
        <taxon>Microbacterium</taxon>
    </lineage>
</organism>
<evidence type="ECO:0000313" key="3">
    <source>
        <dbReference type="Proteomes" id="UP000326838"/>
    </source>
</evidence>
<dbReference type="Proteomes" id="UP000326838">
    <property type="component" value="Unassembled WGS sequence"/>
</dbReference>
<name>A0A5J6KXC9_9MICO</name>
<sequence length="155" mass="16611">MSHAPSPVTTTIDDLQDLVGAELGPSSWREIPQADIDTYAVLTGDDNPIHVDAEAAAASPYGGRIAHGMLTLSMVVPHLREIYQVTGGGMGIVYGFDRIRFPNAVPSGARIRVSGTVMTVADIENGYQVTLRLVFHVEGAAKPACVADLILRHYR</sequence>
<evidence type="ECO:0000256" key="1">
    <source>
        <dbReference type="ARBA" id="ARBA00005254"/>
    </source>
</evidence>
<comment type="similarity">
    <text evidence="1">Belongs to the enoyl-CoA hydratase/isomerase family.</text>
</comment>
<evidence type="ECO:0000313" key="2">
    <source>
        <dbReference type="EMBL" id="KAA9132254.1"/>
    </source>
</evidence>
<dbReference type="AlphaFoldDB" id="A0A5J6KXC9"/>
<dbReference type="InterPro" id="IPR029069">
    <property type="entry name" value="HotDog_dom_sf"/>
</dbReference>
<dbReference type="InterPro" id="IPR002539">
    <property type="entry name" value="MaoC-like_dom"/>
</dbReference>
<dbReference type="InterPro" id="IPR039375">
    <property type="entry name" value="NodN-like"/>
</dbReference>
<dbReference type="GO" id="GO:0006633">
    <property type="term" value="P:fatty acid biosynthetic process"/>
    <property type="evidence" value="ECO:0007669"/>
    <property type="project" value="InterPro"/>
</dbReference>
<accession>A0A5J6KXC9</accession>
<comment type="caution">
    <text evidence="2">The sequence shown here is derived from an EMBL/GenBank/DDBJ whole genome shotgun (WGS) entry which is preliminary data.</text>
</comment>
<accession>A0A5N0TCT8</accession>
<dbReference type="InterPro" id="IPR003965">
    <property type="entry name" value="Fatty_acid_synthase"/>
</dbReference>
<dbReference type="Gene3D" id="3.10.129.10">
    <property type="entry name" value="Hotdog Thioesterase"/>
    <property type="match status" value="1"/>
</dbReference>
<proteinExistence type="inferred from homology"/>
<keyword evidence="3" id="KW-1185">Reference proteome</keyword>
<protein>
    <submittedName>
        <fullName evidence="2">MaoC family dehydratase</fullName>
    </submittedName>
</protein>
<gene>
    <name evidence="2" type="ORF">F6B40_11145</name>
</gene>
<dbReference type="PANTHER" id="PTHR42993">
    <property type="entry name" value="MAOC-LIKE DEHYDRATASE DOMAIN-CONTAINING PROTEIN"/>
    <property type="match status" value="1"/>
</dbReference>
<dbReference type="RefSeq" id="WP_150893989.1">
    <property type="nucleotide sequence ID" value="NZ_CP044231.1"/>
</dbReference>
<dbReference type="GO" id="GO:0005835">
    <property type="term" value="C:fatty acid synthase complex"/>
    <property type="evidence" value="ECO:0007669"/>
    <property type="project" value="InterPro"/>
</dbReference>
<dbReference type="SUPFAM" id="SSF54637">
    <property type="entry name" value="Thioesterase/thiol ester dehydrase-isomerase"/>
    <property type="match status" value="1"/>
</dbReference>
<dbReference type="PRINTS" id="PR01483">
    <property type="entry name" value="FASYNTHASE"/>
</dbReference>
<dbReference type="Pfam" id="PF01575">
    <property type="entry name" value="MaoC_dehydratas"/>
    <property type="match status" value="1"/>
</dbReference>
<dbReference type="CDD" id="cd03450">
    <property type="entry name" value="NodN"/>
    <property type="match status" value="1"/>
</dbReference>